<keyword evidence="1" id="KW-0808">Transferase</keyword>
<name>A0A699SNT4_TANCI</name>
<proteinExistence type="predicted"/>
<dbReference type="AlphaFoldDB" id="A0A699SNT4"/>
<protein>
    <submittedName>
        <fullName evidence="1">Reverse transcriptase domain-containing protein</fullName>
    </submittedName>
</protein>
<organism evidence="1">
    <name type="scientific">Tanacetum cinerariifolium</name>
    <name type="common">Dalmatian daisy</name>
    <name type="synonym">Chrysanthemum cinerariifolium</name>
    <dbReference type="NCBI Taxonomy" id="118510"/>
    <lineage>
        <taxon>Eukaryota</taxon>
        <taxon>Viridiplantae</taxon>
        <taxon>Streptophyta</taxon>
        <taxon>Embryophyta</taxon>
        <taxon>Tracheophyta</taxon>
        <taxon>Spermatophyta</taxon>
        <taxon>Magnoliopsida</taxon>
        <taxon>eudicotyledons</taxon>
        <taxon>Gunneridae</taxon>
        <taxon>Pentapetalae</taxon>
        <taxon>asterids</taxon>
        <taxon>campanulids</taxon>
        <taxon>Asterales</taxon>
        <taxon>Asteraceae</taxon>
        <taxon>Asteroideae</taxon>
        <taxon>Anthemideae</taxon>
        <taxon>Anthemidinae</taxon>
        <taxon>Tanacetum</taxon>
    </lineage>
</organism>
<sequence>LRTGRALIDVYGEEITLRYNSKSSSLTLVSDDLIFKNNACKVPIVKSSSPTLTPFGEIDFFLKEIEDFLNVDLIPTGIENSVYVPEGDILFLEKLLNENPFQLPPMDLKVAEESKENLSLKNLLS</sequence>
<comment type="caution">
    <text evidence="1">The sequence shown here is derived from an EMBL/GenBank/DDBJ whole genome shotgun (WGS) entry which is preliminary data.</text>
</comment>
<dbReference type="GO" id="GO:0003964">
    <property type="term" value="F:RNA-directed DNA polymerase activity"/>
    <property type="evidence" value="ECO:0007669"/>
    <property type="project" value="UniProtKB-KW"/>
</dbReference>
<keyword evidence="1" id="KW-0548">Nucleotidyltransferase</keyword>
<gene>
    <name evidence="1" type="ORF">Tci_871446</name>
</gene>
<keyword evidence="1" id="KW-0695">RNA-directed DNA polymerase</keyword>
<reference evidence="1" key="1">
    <citation type="journal article" date="2019" name="Sci. Rep.">
        <title>Draft genome of Tanacetum cinerariifolium, the natural source of mosquito coil.</title>
        <authorList>
            <person name="Yamashiro T."/>
            <person name="Shiraishi A."/>
            <person name="Satake H."/>
            <person name="Nakayama K."/>
        </authorList>
    </citation>
    <scope>NUCLEOTIDE SEQUENCE</scope>
</reference>
<dbReference type="EMBL" id="BKCJ011178702">
    <property type="protein sequence ID" value="GFC99476.1"/>
    <property type="molecule type" value="Genomic_DNA"/>
</dbReference>
<feature type="non-terminal residue" evidence="1">
    <location>
        <position position="1"/>
    </location>
</feature>
<evidence type="ECO:0000313" key="1">
    <source>
        <dbReference type="EMBL" id="GFC99476.1"/>
    </source>
</evidence>
<accession>A0A699SNT4</accession>